<protein>
    <submittedName>
        <fullName evidence="4">GCN5 family acetyltransferase</fullName>
    </submittedName>
</protein>
<dbReference type="Gene3D" id="3.40.630.30">
    <property type="match status" value="1"/>
</dbReference>
<dbReference type="OrthoDB" id="9775804at2"/>
<proteinExistence type="predicted"/>
<comment type="caution">
    <text evidence="4">The sequence shown here is derived from an EMBL/GenBank/DDBJ whole genome shotgun (WGS) entry which is preliminary data.</text>
</comment>
<dbReference type="GO" id="GO:0005737">
    <property type="term" value="C:cytoplasm"/>
    <property type="evidence" value="ECO:0007669"/>
    <property type="project" value="TreeGrafter"/>
</dbReference>
<evidence type="ECO:0000259" key="3">
    <source>
        <dbReference type="PROSITE" id="PS51186"/>
    </source>
</evidence>
<dbReference type="PATRIC" id="fig|189381.12.peg.2794"/>
<dbReference type="InterPro" id="IPR000182">
    <property type="entry name" value="GNAT_dom"/>
</dbReference>
<accession>A0A0M0G677</accession>
<name>A0A0M0G677_9BACI</name>
<organism evidence="4 5">
    <name type="scientific">Rossellomorea marisflavi</name>
    <dbReference type="NCBI Taxonomy" id="189381"/>
    <lineage>
        <taxon>Bacteria</taxon>
        <taxon>Bacillati</taxon>
        <taxon>Bacillota</taxon>
        <taxon>Bacilli</taxon>
        <taxon>Bacillales</taxon>
        <taxon>Bacillaceae</taxon>
        <taxon>Rossellomorea</taxon>
    </lineage>
</organism>
<dbReference type="InterPro" id="IPR016181">
    <property type="entry name" value="Acyl_CoA_acyltransferase"/>
</dbReference>
<keyword evidence="1 4" id="KW-0808">Transferase</keyword>
<dbReference type="Pfam" id="PF13673">
    <property type="entry name" value="Acetyltransf_10"/>
    <property type="match status" value="1"/>
</dbReference>
<dbReference type="PROSITE" id="PS51186">
    <property type="entry name" value="GNAT"/>
    <property type="match status" value="1"/>
</dbReference>
<evidence type="ECO:0000313" key="5">
    <source>
        <dbReference type="Proteomes" id="UP000037405"/>
    </source>
</evidence>
<dbReference type="Proteomes" id="UP000037405">
    <property type="component" value="Unassembled WGS sequence"/>
</dbReference>
<feature type="domain" description="N-acetyltransferase" evidence="3">
    <location>
        <begin position="1"/>
        <end position="143"/>
    </location>
</feature>
<dbReference type="EMBL" id="LGUE01000004">
    <property type="protein sequence ID" value="KON85385.1"/>
    <property type="molecule type" value="Genomic_DNA"/>
</dbReference>
<keyword evidence="5" id="KW-1185">Reference proteome</keyword>
<dbReference type="SUPFAM" id="SSF55729">
    <property type="entry name" value="Acyl-CoA N-acyltransferases (Nat)"/>
    <property type="match status" value="1"/>
</dbReference>
<dbReference type="PANTHER" id="PTHR43626:SF4">
    <property type="entry name" value="GCN5-RELATED N-ACETYLTRANSFERASE 2, CHLOROPLASTIC"/>
    <property type="match status" value="1"/>
</dbReference>
<dbReference type="AlphaFoldDB" id="A0A0M0G677"/>
<dbReference type="GO" id="GO:0008080">
    <property type="term" value="F:N-acetyltransferase activity"/>
    <property type="evidence" value="ECO:0007669"/>
    <property type="project" value="InterPro"/>
</dbReference>
<evidence type="ECO:0000256" key="2">
    <source>
        <dbReference type="ARBA" id="ARBA00023315"/>
    </source>
</evidence>
<evidence type="ECO:0000313" key="4">
    <source>
        <dbReference type="EMBL" id="KON85385.1"/>
    </source>
</evidence>
<dbReference type="InterPro" id="IPR045039">
    <property type="entry name" value="NSI-like"/>
</dbReference>
<reference evidence="5" key="1">
    <citation type="submission" date="2015-07" db="EMBL/GenBank/DDBJ databases">
        <title>Fjat-14235 jcm11544.</title>
        <authorList>
            <person name="Liu B."/>
            <person name="Wang J."/>
            <person name="Zhu Y."/>
            <person name="Liu G."/>
            <person name="Chen Q."/>
            <person name="Chen Z."/>
            <person name="Lan J."/>
            <person name="Che J."/>
            <person name="Ge C."/>
            <person name="Shi H."/>
            <person name="Pan Z."/>
            <person name="Liu X."/>
        </authorList>
    </citation>
    <scope>NUCLEOTIDE SEQUENCE [LARGE SCALE GENOMIC DNA]</scope>
    <source>
        <strain evidence="5">JCM 11544</strain>
    </source>
</reference>
<gene>
    <name evidence="4" type="ORF">AF331_13655</name>
</gene>
<dbReference type="STRING" id="189381.GCA_900166615_01188"/>
<sequence>MKTYKLEQRTPTLQEYTRLCDSVGWTDFMNYDVAETSLENSLFSVVIMDHEQAIGMGRIIGDGAIYFYIQDIVVHPDYQGKGLGQEIMGSLVDYLKDHAPDKAFVGLFASGGKESFYEKYDFMDHSPNMTGMFTVVLKNGQGE</sequence>
<dbReference type="PANTHER" id="PTHR43626">
    <property type="entry name" value="ACYL-COA N-ACYLTRANSFERASE"/>
    <property type="match status" value="1"/>
</dbReference>
<keyword evidence="2" id="KW-0012">Acyltransferase</keyword>
<dbReference type="CDD" id="cd04301">
    <property type="entry name" value="NAT_SF"/>
    <property type="match status" value="1"/>
</dbReference>
<evidence type="ECO:0000256" key="1">
    <source>
        <dbReference type="ARBA" id="ARBA00022679"/>
    </source>
</evidence>